<keyword evidence="2" id="KW-1185">Reference proteome</keyword>
<sequence>MLAYRIAGKGSLQHLVTADEFTRLVSKQLRNSLYRSYLRLGGRGKRGAIGVLFKLKLKLYDYIFISKRILSGSFKQLQHEYRVYARLATLEDWGGERAADAGIKAAELEAQRRRSSGAISSSSGCEAAFDYSDPCALGGCLVLQGCGSGQCQLEQLGGRWTCCRCRRSGSTFRSCAHPMRRVSDTLCHHTVCLGCWAGPSWISGLGALARSRRWQCVGLFTSCPPY</sequence>
<organism evidence="1 2">
    <name type="scientific">Apiospora marii</name>
    <dbReference type="NCBI Taxonomy" id="335849"/>
    <lineage>
        <taxon>Eukaryota</taxon>
        <taxon>Fungi</taxon>
        <taxon>Dikarya</taxon>
        <taxon>Ascomycota</taxon>
        <taxon>Pezizomycotina</taxon>
        <taxon>Sordariomycetes</taxon>
        <taxon>Xylariomycetidae</taxon>
        <taxon>Amphisphaeriales</taxon>
        <taxon>Apiosporaceae</taxon>
        <taxon>Apiospora</taxon>
    </lineage>
</organism>
<dbReference type="EMBL" id="JAQQWI010000013">
    <property type="protein sequence ID" value="KAK8013615.1"/>
    <property type="molecule type" value="Genomic_DNA"/>
</dbReference>
<gene>
    <name evidence="1" type="ORF">PG991_009208</name>
</gene>
<comment type="caution">
    <text evidence="1">The sequence shown here is derived from an EMBL/GenBank/DDBJ whole genome shotgun (WGS) entry which is preliminary data.</text>
</comment>
<proteinExistence type="predicted"/>
<evidence type="ECO:0000313" key="2">
    <source>
        <dbReference type="Proteomes" id="UP001396898"/>
    </source>
</evidence>
<accession>A0ABR1RJZ6</accession>
<reference evidence="1 2" key="1">
    <citation type="submission" date="2023-01" db="EMBL/GenBank/DDBJ databases">
        <title>Analysis of 21 Apiospora genomes using comparative genomics revels a genus with tremendous synthesis potential of carbohydrate active enzymes and secondary metabolites.</title>
        <authorList>
            <person name="Sorensen T."/>
        </authorList>
    </citation>
    <scope>NUCLEOTIDE SEQUENCE [LARGE SCALE GENOMIC DNA]</scope>
    <source>
        <strain evidence="1 2">CBS 20057</strain>
    </source>
</reference>
<name>A0ABR1RJZ6_9PEZI</name>
<protein>
    <submittedName>
        <fullName evidence="1">Uncharacterized protein</fullName>
    </submittedName>
</protein>
<evidence type="ECO:0000313" key="1">
    <source>
        <dbReference type="EMBL" id="KAK8013615.1"/>
    </source>
</evidence>
<dbReference type="Proteomes" id="UP001396898">
    <property type="component" value="Unassembled WGS sequence"/>
</dbReference>